<dbReference type="CDD" id="cd08781">
    <property type="entry name" value="Death_UNC5-like"/>
    <property type="match status" value="1"/>
</dbReference>
<keyword evidence="11" id="KW-1185">Reference proteome</keyword>
<feature type="region of interest" description="Disordered" evidence="6">
    <location>
        <begin position="1"/>
        <end position="54"/>
    </location>
</feature>
<feature type="domain" description="Death" evidence="7">
    <location>
        <begin position="432"/>
        <end position="479"/>
    </location>
</feature>
<accession>E0W2E6</accession>
<dbReference type="SMART" id="SM00005">
    <property type="entry name" value="DEATH"/>
    <property type="match status" value="1"/>
</dbReference>
<evidence type="ECO:0000256" key="6">
    <source>
        <dbReference type="SAM" id="MobiDB-lite"/>
    </source>
</evidence>
<dbReference type="Pfam" id="PF17217">
    <property type="entry name" value="UPA"/>
    <property type="match status" value="1"/>
</dbReference>
<name>E0W2E6_PEDHC</name>
<feature type="compositionally biased region" description="Low complexity" evidence="6">
    <location>
        <begin position="8"/>
        <end position="33"/>
    </location>
</feature>
<dbReference type="HOGENOM" id="CLU_014383_1_0_1"/>
<dbReference type="eggNOG" id="KOG1480">
    <property type="taxonomic scope" value="Eukaryota"/>
</dbReference>
<dbReference type="CTD" id="8239602"/>
<dbReference type="SUPFAM" id="SSF47986">
    <property type="entry name" value="DEATH domain"/>
    <property type="match status" value="1"/>
</dbReference>
<organism>
    <name type="scientific">Pediculus humanus subsp. corporis</name>
    <name type="common">Body louse</name>
    <dbReference type="NCBI Taxonomy" id="121224"/>
    <lineage>
        <taxon>Eukaryota</taxon>
        <taxon>Metazoa</taxon>
        <taxon>Ecdysozoa</taxon>
        <taxon>Arthropoda</taxon>
        <taxon>Hexapoda</taxon>
        <taxon>Insecta</taxon>
        <taxon>Pterygota</taxon>
        <taxon>Neoptera</taxon>
        <taxon>Paraneoptera</taxon>
        <taxon>Psocodea</taxon>
        <taxon>Troctomorpha</taxon>
        <taxon>Phthiraptera</taxon>
        <taxon>Anoplura</taxon>
        <taxon>Pediculidae</taxon>
        <taxon>Pediculus</taxon>
    </lineage>
</organism>
<evidence type="ECO:0000313" key="11">
    <source>
        <dbReference type="Proteomes" id="UP000009046"/>
    </source>
</evidence>
<dbReference type="AlphaFoldDB" id="E0W2E6"/>
<dbReference type="GO" id="GO:0008045">
    <property type="term" value="P:motor neuron axon guidance"/>
    <property type="evidence" value="ECO:0007669"/>
    <property type="project" value="TreeGrafter"/>
</dbReference>
<dbReference type="Gene3D" id="1.10.533.10">
    <property type="entry name" value="Death Domain, Fas"/>
    <property type="match status" value="1"/>
</dbReference>
<dbReference type="PROSITE" id="PS51145">
    <property type="entry name" value="ZU5"/>
    <property type="match status" value="1"/>
</dbReference>
<dbReference type="RefSeq" id="XP_002432540.1">
    <property type="nucleotide sequence ID" value="XM_002432495.1"/>
</dbReference>
<dbReference type="STRING" id="121224.E0W2E6"/>
<reference evidence="9" key="1">
    <citation type="submission" date="2007-04" db="EMBL/GenBank/DDBJ databases">
        <title>Annotation of Pediculus humanus corporis strain USDA.</title>
        <authorList>
            <person name="Kirkness E."/>
            <person name="Hannick L."/>
            <person name="Hass B."/>
            <person name="Bruggner R."/>
            <person name="Lawson D."/>
            <person name="Bidwell S."/>
            <person name="Joardar V."/>
            <person name="Caler E."/>
            <person name="Walenz B."/>
            <person name="Inman J."/>
            <person name="Schobel S."/>
            <person name="Galinsky K."/>
            <person name="Amedeo P."/>
            <person name="Strausberg R."/>
        </authorList>
    </citation>
    <scope>NUCLEOTIDE SEQUENCE</scope>
    <source>
        <strain evidence="9">USDA</strain>
    </source>
</reference>
<evidence type="ECO:0000259" key="7">
    <source>
        <dbReference type="PROSITE" id="PS50017"/>
    </source>
</evidence>
<dbReference type="EnsemblMetazoa" id="PHUM590880-RA">
    <property type="protein sequence ID" value="PHUM590880-PA"/>
    <property type="gene ID" value="PHUM590880"/>
</dbReference>
<protein>
    <submittedName>
        <fullName evidence="9">Netrin receptor UNC5C, putative</fullName>
    </submittedName>
</protein>
<dbReference type="EMBL" id="DS235878">
    <property type="protein sequence ID" value="EEB19802.1"/>
    <property type="molecule type" value="Genomic_DNA"/>
</dbReference>
<dbReference type="OMA" id="VFASKHT"/>
<dbReference type="Proteomes" id="UP000009046">
    <property type="component" value="Unassembled WGS sequence"/>
</dbReference>
<dbReference type="PANTHER" id="PTHR12582:SF47">
    <property type="entry name" value="NETRIN RECEPTOR UNC-5"/>
    <property type="match status" value="1"/>
</dbReference>
<dbReference type="GeneID" id="8239602"/>
<dbReference type="InParanoid" id="E0W2E6"/>
<dbReference type="EMBL" id="AAZO01007200">
    <property type="status" value="NOT_ANNOTATED_CDS"/>
    <property type="molecule type" value="Genomic_DNA"/>
</dbReference>
<dbReference type="Gene3D" id="2.60.220.30">
    <property type="match status" value="1"/>
</dbReference>
<dbReference type="InterPro" id="IPR000488">
    <property type="entry name" value="Death_dom"/>
</dbReference>
<reference evidence="10" key="3">
    <citation type="submission" date="2021-02" db="UniProtKB">
        <authorList>
            <consortium name="EnsemblMetazoa"/>
        </authorList>
    </citation>
    <scope>IDENTIFICATION</scope>
    <source>
        <strain evidence="10">USDA</strain>
    </source>
</reference>
<dbReference type="GO" id="GO:0005042">
    <property type="term" value="F:netrin receptor activity"/>
    <property type="evidence" value="ECO:0007669"/>
    <property type="project" value="InterPro"/>
</dbReference>
<keyword evidence="5" id="KW-0472">Membrane</keyword>
<evidence type="ECO:0000313" key="10">
    <source>
        <dbReference type="EnsemblMetazoa" id="PHUM590880-PA"/>
    </source>
</evidence>
<dbReference type="InterPro" id="IPR033772">
    <property type="entry name" value="UPA"/>
</dbReference>
<evidence type="ECO:0000256" key="4">
    <source>
        <dbReference type="ARBA" id="ARBA00022989"/>
    </source>
</evidence>
<dbReference type="KEGG" id="phu:Phum_PHUM590880"/>
<evidence type="ECO:0000256" key="2">
    <source>
        <dbReference type="ARBA" id="ARBA00009844"/>
    </source>
</evidence>
<dbReference type="PROSITE" id="PS50017">
    <property type="entry name" value="DEATH_DOMAIN"/>
    <property type="match status" value="1"/>
</dbReference>
<evidence type="ECO:0000313" key="9">
    <source>
        <dbReference type="EMBL" id="EEB19802.1"/>
    </source>
</evidence>
<evidence type="ECO:0000259" key="8">
    <source>
        <dbReference type="PROSITE" id="PS51145"/>
    </source>
</evidence>
<dbReference type="Pfam" id="PF00791">
    <property type="entry name" value="ZU5"/>
    <property type="match status" value="1"/>
</dbReference>
<comment type="similarity">
    <text evidence="2">Belongs to the unc-5 family.</text>
</comment>
<keyword evidence="9" id="KW-0675">Receptor</keyword>
<gene>
    <name evidence="10" type="primary">8239602</name>
    <name evidence="9" type="ORF">Phum_PHUM590880</name>
</gene>
<reference evidence="9" key="2">
    <citation type="submission" date="2007-04" db="EMBL/GenBank/DDBJ databases">
        <title>The genome of the human body louse.</title>
        <authorList>
            <consortium name="The Human Body Louse Genome Consortium"/>
            <person name="Kirkness E."/>
            <person name="Walenz B."/>
            <person name="Hass B."/>
            <person name="Bruggner R."/>
            <person name="Strausberg R."/>
        </authorList>
    </citation>
    <scope>NUCLEOTIDE SEQUENCE</scope>
    <source>
        <strain evidence="9">USDA</strain>
    </source>
</reference>
<keyword evidence="4" id="KW-1133">Transmembrane helix</keyword>
<proteinExistence type="inferred from homology"/>
<dbReference type="GO" id="GO:0016020">
    <property type="term" value="C:membrane"/>
    <property type="evidence" value="ECO:0007669"/>
    <property type="project" value="UniProtKB-SubCell"/>
</dbReference>
<dbReference type="InterPro" id="IPR000906">
    <property type="entry name" value="ZU5_dom"/>
</dbReference>
<dbReference type="PANTHER" id="PTHR12582">
    <property type="entry name" value="NETRIN RECEPTOR UNC5"/>
    <property type="match status" value="1"/>
</dbReference>
<dbReference type="VEuPathDB" id="VectorBase:PHUM590880"/>
<evidence type="ECO:0000256" key="5">
    <source>
        <dbReference type="ARBA" id="ARBA00023136"/>
    </source>
</evidence>
<evidence type="ECO:0000256" key="1">
    <source>
        <dbReference type="ARBA" id="ARBA00004167"/>
    </source>
</evidence>
<dbReference type="InterPro" id="IPR011029">
    <property type="entry name" value="DEATH-like_dom_sf"/>
</dbReference>
<keyword evidence="3" id="KW-0812">Transmembrane</keyword>
<feature type="domain" description="ZU5" evidence="8">
    <location>
        <begin position="81"/>
        <end position="219"/>
    </location>
</feature>
<dbReference type="Pfam" id="PF00531">
    <property type="entry name" value="Death"/>
    <property type="match status" value="1"/>
</dbReference>
<feature type="compositionally biased region" description="Basic and acidic residues" evidence="6">
    <location>
        <begin position="40"/>
        <end position="50"/>
    </location>
</feature>
<comment type="subcellular location">
    <subcellularLocation>
        <location evidence="1">Membrane</location>
        <topology evidence="1">Single-pass membrane protein</topology>
    </subcellularLocation>
</comment>
<sequence>MTAGCTGGLCPSPTSPSTSSQSGSLASSSCPATATPQHEPSSEKTPHSDSIHSLSSFTSVTSKNSMYNINSTIPSGLDPDCCVSTIATSSGCRLMVPGSGVTLTVPDGSLTRGQKEEMFVAVLREDRHRPKLSEKQTQLSPVVLCGPNGLIFKKPVIINFQHCASLKYGHWCVSVWCCDSPLEAPPVWQRLVTLGEETINTSMFTQLDNGQVYLVTDTLMRFCLVGESLPTGRAVKQLRLAVFGPQVSQALDYNVRIYTVEDTTAALQGVMELEKKLGGILLDKTKTILFQDMSAPLILTLEDVGSGWKLKPQSETVEIPFHHIWNSTHNHLHCSFKIEKIDRTVDNIQFRILASQRGSPTHRQIFRVNTELKGPPPKNVTITCSSGYSSSVATLENSNQPFRLNKTLRKKICQCLDPPNARGNDWRMLAQRLNVDSPTEHILDLWEARHRESNAVTDLLNTLRVMGRSDAASVLEQESGAWL</sequence>
<dbReference type="SMART" id="SM00218">
    <property type="entry name" value="ZU5"/>
    <property type="match status" value="1"/>
</dbReference>
<dbReference type="OrthoDB" id="5973910at2759"/>
<dbReference type="InterPro" id="IPR037936">
    <property type="entry name" value="UNC5A-D"/>
</dbReference>
<evidence type="ECO:0000256" key="3">
    <source>
        <dbReference type="ARBA" id="ARBA00022692"/>
    </source>
</evidence>